<organism evidence="1 2">
    <name type="scientific">Spirosoma arboris</name>
    <dbReference type="NCBI Taxonomy" id="2682092"/>
    <lineage>
        <taxon>Bacteria</taxon>
        <taxon>Pseudomonadati</taxon>
        <taxon>Bacteroidota</taxon>
        <taxon>Cytophagia</taxon>
        <taxon>Cytophagales</taxon>
        <taxon>Cytophagaceae</taxon>
        <taxon>Spirosoma</taxon>
    </lineage>
</organism>
<dbReference type="EMBL" id="WPIN01000003">
    <property type="protein sequence ID" value="MVM30414.1"/>
    <property type="molecule type" value="Genomic_DNA"/>
</dbReference>
<dbReference type="InterPro" id="IPR009297">
    <property type="entry name" value="DUF952"/>
</dbReference>
<gene>
    <name evidence="1" type="ORF">GO755_10245</name>
</gene>
<dbReference type="Proteomes" id="UP000436006">
    <property type="component" value="Unassembled WGS sequence"/>
</dbReference>
<dbReference type="SUPFAM" id="SSF56399">
    <property type="entry name" value="ADP-ribosylation"/>
    <property type="match status" value="1"/>
</dbReference>
<evidence type="ECO:0000313" key="2">
    <source>
        <dbReference type="Proteomes" id="UP000436006"/>
    </source>
</evidence>
<protein>
    <submittedName>
        <fullName evidence="1">DUF952 domain-containing protein</fullName>
    </submittedName>
</protein>
<evidence type="ECO:0000313" key="1">
    <source>
        <dbReference type="EMBL" id="MVM30414.1"/>
    </source>
</evidence>
<dbReference type="Pfam" id="PF06108">
    <property type="entry name" value="DUF952"/>
    <property type="match status" value="1"/>
</dbReference>
<dbReference type="PANTHER" id="PTHR34129">
    <property type="entry name" value="BLR1139 PROTEIN"/>
    <property type="match status" value="1"/>
</dbReference>
<reference evidence="1 2" key="1">
    <citation type="submission" date="2019-12" db="EMBL/GenBank/DDBJ databases">
        <title>Spirosoma sp. HMF4905 genome sequencing and assembly.</title>
        <authorList>
            <person name="Kang H."/>
            <person name="Cha I."/>
            <person name="Kim H."/>
            <person name="Joh K."/>
        </authorList>
    </citation>
    <scope>NUCLEOTIDE SEQUENCE [LARGE SCALE GENOMIC DNA]</scope>
    <source>
        <strain evidence="1 2">HMF4905</strain>
    </source>
</reference>
<accession>A0A7K1S9A3</accession>
<proteinExistence type="predicted"/>
<dbReference type="PANTHER" id="PTHR34129:SF1">
    <property type="entry name" value="DUF952 DOMAIN-CONTAINING PROTEIN"/>
    <property type="match status" value="1"/>
</dbReference>
<sequence>MSQRRMSIRVFVLVLLNVLSIKVAIASETLFYLVKKADWLAQSTKVSFHPPFFSKEGFISLITPEQVISTAQTLYQGQSDLLLVKLNISAADPRLKWEQVSGSEVSVPHYYGDLSRVLVKKVYPFLPQKDGHFALPKDPFLKRMTSHLLSKGLVSKFLRYQEWQNTDRFHKLQVKNFQRSKVQLQWWYFDFFLEDGSSVVLAFIPQHWWEKPGLASDKKSVFTMALKPKQGTVKRFTTIVPQSDVKSSASHLEIPSHLVIRAIEGSENNQFSIQVNFPEVKGEFTINPTQLPFAAFPSGLMPGPLRTVMSGAPLGSPSFSYVSQIPNSTVTGSLSWDDYQANFTGQAYHEQGRLNDSPERQGGSWTWYHFAGDGWNIFGSPGSYIYLQQGDQIIRSGFQLIGKNYTLTNRMYSSPDHAKLLTGGEISFHHENLTFRLKMDPSTAKTLVCFPSTNPSQVWGTVGGEATLSVSEGSATKTLAGRMFLESCSWEIYKEPKRTRN</sequence>
<name>A0A7K1S9A3_9BACT</name>
<keyword evidence="2" id="KW-1185">Reference proteome</keyword>
<dbReference type="Gene3D" id="3.20.170.20">
    <property type="entry name" value="Protein of unknown function DUF952"/>
    <property type="match status" value="1"/>
</dbReference>
<dbReference type="AlphaFoldDB" id="A0A7K1S9A3"/>
<dbReference type="SUPFAM" id="SSF159245">
    <property type="entry name" value="AttH-like"/>
    <property type="match status" value="1"/>
</dbReference>
<comment type="caution">
    <text evidence="1">The sequence shown here is derived from an EMBL/GenBank/DDBJ whole genome shotgun (WGS) entry which is preliminary data.</text>
</comment>